<evidence type="ECO:0000313" key="4">
    <source>
        <dbReference type="Proteomes" id="UP000594261"/>
    </source>
</evidence>
<dbReference type="Gramene" id="QL01p025800:mrna">
    <property type="protein sequence ID" value="QL01p025800:mrna"/>
    <property type="gene ID" value="QL01p025800"/>
</dbReference>
<dbReference type="Proteomes" id="UP000594261">
    <property type="component" value="Chromosome 1"/>
</dbReference>
<dbReference type="EnsemblPlants" id="QL01p025800:mrna">
    <property type="protein sequence ID" value="QL01p025800:mrna"/>
    <property type="gene ID" value="QL01p025800"/>
</dbReference>
<name>A0A7N2KNM4_QUELO</name>
<dbReference type="InterPro" id="IPR025558">
    <property type="entry name" value="DUF4283"/>
</dbReference>
<dbReference type="PANTHER" id="PTHR31286">
    <property type="entry name" value="GLYCINE-RICH CELL WALL STRUCTURAL PROTEIN 1.8-LIKE"/>
    <property type="match status" value="1"/>
</dbReference>
<reference evidence="3" key="2">
    <citation type="submission" date="2021-01" db="UniProtKB">
        <authorList>
            <consortium name="EnsemblPlants"/>
        </authorList>
    </citation>
    <scope>IDENTIFICATION</scope>
</reference>
<accession>A0A7N2KNM4</accession>
<keyword evidence="4" id="KW-1185">Reference proteome</keyword>
<dbReference type="InterPro" id="IPR040256">
    <property type="entry name" value="At4g02000-like"/>
</dbReference>
<sequence>MSQEAVVRSREEDDELQCSTKKVKESHQRGSSSDDCSPRLDGERTLYKERLLGEVPSAYEEVFHFDNDMETEVVFDDESSDIAAGLAVVNLSGETKARIRALWANALIVKVFGNIVGYHFFITCLTNLWKPSGRLDCVDLGKDFFLIHFSLQSDYGRVLKDGPWFVGGHYLPIRNWEANFRPSTTNVSSVAILIRLPLLPIEYYDLSVLRDICKAIRPVLRIDRHTAVKTRGWSARIYMQISLDKPLIKLLKIGGIGQPVQYEGINSMCFSCGRVGHKGFLDLFTSSQCSVVLNEWQPPFWHCQIAEEDRSQLEVSVNDSEIFEALKSLKPYKAPGPDGLHAGFFQRFWLIVGNSVKEEVKETT</sequence>
<evidence type="ECO:0000259" key="2">
    <source>
        <dbReference type="Pfam" id="PF14111"/>
    </source>
</evidence>
<evidence type="ECO:0000256" key="1">
    <source>
        <dbReference type="SAM" id="MobiDB-lite"/>
    </source>
</evidence>
<dbReference type="EMBL" id="LRBV02000001">
    <property type="status" value="NOT_ANNOTATED_CDS"/>
    <property type="molecule type" value="Genomic_DNA"/>
</dbReference>
<dbReference type="AlphaFoldDB" id="A0A7N2KNM4"/>
<organism evidence="3 4">
    <name type="scientific">Quercus lobata</name>
    <name type="common">Valley oak</name>
    <dbReference type="NCBI Taxonomy" id="97700"/>
    <lineage>
        <taxon>Eukaryota</taxon>
        <taxon>Viridiplantae</taxon>
        <taxon>Streptophyta</taxon>
        <taxon>Embryophyta</taxon>
        <taxon>Tracheophyta</taxon>
        <taxon>Spermatophyta</taxon>
        <taxon>Magnoliopsida</taxon>
        <taxon>eudicotyledons</taxon>
        <taxon>Gunneridae</taxon>
        <taxon>Pentapetalae</taxon>
        <taxon>rosids</taxon>
        <taxon>fabids</taxon>
        <taxon>Fagales</taxon>
        <taxon>Fagaceae</taxon>
        <taxon>Quercus</taxon>
    </lineage>
</organism>
<evidence type="ECO:0000313" key="3">
    <source>
        <dbReference type="EnsemblPlants" id="QL01p025800:mrna"/>
    </source>
</evidence>
<dbReference type="Pfam" id="PF14111">
    <property type="entry name" value="DUF4283"/>
    <property type="match status" value="1"/>
</dbReference>
<protein>
    <recommendedName>
        <fullName evidence="2">DUF4283 domain-containing protein</fullName>
    </recommendedName>
</protein>
<proteinExistence type="predicted"/>
<feature type="domain" description="DUF4283" evidence="2">
    <location>
        <begin position="101"/>
        <end position="183"/>
    </location>
</feature>
<dbReference type="OMA" id="IRNWEAN"/>
<dbReference type="InParanoid" id="A0A7N2KNM4"/>
<dbReference type="PANTHER" id="PTHR31286:SF99">
    <property type="entry name" value="DUF4283 DOMAIN-CONTAINING PROTEIN"/>
    <property type="match status" value="1"/>
</dbReference>
<feature type="region of interest" description="Disordered" evidence="1">
    <location>
        <begin position="1"/>
        <end position="41"/>
    </location>
</feature>
<reference evidence="3 4" key="1">
    <citation type="journal article" date="2016" name="G3 (Bethesda)">
        <title>First Draft Assembly and Annotation of the Genome of a California Endemic Oak Quercus lobata Nee (Fagaceae).</title>
        <authorList>
            <person name="Sork V.L."/>
            <person name="Fitz-Gibbon S.T."/>
            <person name="Puiu D."/>
            <person name="Crepeau M."/>
            <person name="Gugger P.F."/>
            <person name="Sherman R."/>
            <person name="Stevens K."/>
            <person name="Langley C.H."/>
            <person name="Pellegrini M."/>
            <person name="Salzberg S.L."/>
        </authorList>
    </citation>
    <scope>NUCLEOTIDE SEQUENCE [LARGE SCALE GENOMIC DNA]</scope>
    <source>
        <strain evidence="3 4">cv. SW786</strain>
    </source>
</reference>